<accession>A0A6G1Q6A3</accession>
<reference evidence="4 5" key="1">
    <citation type="submission" date="2019-02" db="EMBL/GenBank/DDBJ databases">
        <title>Opniocepnalus argus genome.</title>
        <authorList>
            <person name="Zhou C."/>
            <person name="Xiao S."/>
        </authorList>
    </citation>
    <scope>NUCLEOTIDE SEQUENCE [LARGE SCALE GENOMIC DNA]</scope>
    <source>
        <strain evidence="4">OARG1902GOOAL</strain>
        <tissue evidence="4">Muscle</tissue>
    </source>
</reference>
<evidence type="ECO:0000256" key="3">
    <source>
        <dbReference type="SAM" id="SignalP"/>
    </source>
</evidence>
<sequence>MICRILPLVSLTFCVVFSLKVTTRLQGCSTTISVEIGKPTNMTHINLDCVFLSNVKKVLFCFSNGQELENLYHPQFIGRVRSKIDKEEIVITLAQFNTDDEGNYMCIYRNTEDNTSANESFVLKRPSKNMCVSAAEPRPAPEDPKQPTGAVKENHPSGGFGVAAAVLVLVVVIVAVVVWHKARTAARLRDLQLNGGVSSSER</sequence>
<dbReference type="SUPFAM" id="SSF48726">
    <property type="entry name" value="Immunoglobulin"/>
    <property type="match status" value="1"/>
</dbReference>
<reference evidence="5" key="2">
    <citation type="submission" date="2019-02" db="EMBL/GenBank/DDBJ databases">
        <title>Opniocepnalus argus Var Kimnra genome.</title>
        <authorList>
            <person name="Zhou C."/>
            <person name="Xiao S."/>
        </authorList>
    </citation>
    <scope>NUCLEOTIDE SEQUENCE [LARGE SCALE GENOMIC DNA]</scope>
</reference>
<proteinExistence type="predicted"/>
<gene>
    <name evidence="4" type="ORF">EXN66_Car013723</name>
</gene>
<keyword evidence="2" id="KW-0472">Membrane</keyword>
<keyword evidence="3" id="KW-0732">Signal</keyword>
<feature type="chain" id="PRO_5026044475" description="Immunoglobulin V-set domain-containing protein" evidence="3">
    <location>
        <begin position="19"/>
        <end position="202"/>
    </location>
</feature>
<keyword evidence="2" id="KW-1133">Transmembrane helix</keyword>
<evidence type="ECO:0008006" key="6">
    <source>
        <dbReference type="Google" id="ProtNLM"/>
    </source>
</evidence>
<feature type="region of interest" description="Disordered" evidence="1">
    <location>
        <begin position="134"/>
        <end position="154"/>
    </location>
</feature>
<dbReference type="EMBL" id="CM015724">
    <property type="protein sequence ID" value="KAF3698042.1"/>
    <property type="molecule type" value="Genomic_DNA"/>
</dbReference>
<protein>
    <recommendedName>
        <fullName evidence="6">Immunoglobulin V-set domain-containing protein</fullName>
    </recommendedName>
</protein>
<evidence type="ECO:0000313" key="4">
    <source>
        <dbReference type="EMBL" id="KAF3698042.1"/>
    </source>
</evidence>
<dbReference type="InterPro" id="IPR036179">
    <property type="entry name" value="Ig-like_dom_sf"/>
</dbReference>
<dbReference type="AlphaFoldDB" id="A0A6G1Q6A3"/>
<keyword evidence="5" id="KW-1185">Reference proteome</keyword>
<evidence type="ECO:0000256" key="2">
    <source>
        <dbReference type="SAM" id="Phobius"/>
    </source>
</evidence>
<organism evidence="4 5">
    <name type="scientific">Channa argus</name>
    <name type="common">Northern snakehead</name>
    <name type="synonym">Ophicephalus argus</name>
    <dbReference type="NCBI Taxonomy" id="215402"/>
    <lineage>
        <taxon>Eukaryota</taxon>
        <taxon>Metazoa</taxon>
        <taxon>Chordata</taxon>
        <taxon>Craniata</taxon>
        <taxon>Vertebrata</taxon>
        <taxon>Euteleostomi</taxon>
        <taxon>Actinopterygii</taxon>
        <taxon>Neopterygii</taxon>
        <taxon>Teleostei</taxon>
        <taxon>Neoteleostei</taxon>
        <taxon>Acanthomorphata</taxon>
        <taxon>Anabantaria</taxon>
        <taxon>Anabantiformes</taxon>
        <taxon>Channoidei</taxon>
        <taxon>Channidae</taxon>
        <taxon>Channa</taxon>
    </lineage>
</organism>
<dbReference type="InterPro" id="IPR013783">
    <property type="entry name" value="Ig-like_fold"/>
</dbReference>
<evidence type="ECO:0000313" key="5">
    <source>
        <dbReference type="Proteomes" id="UP000503349"/>
    </source>
</evidence>
<evidence type="ECO:0000256" key="1">
    <source>
        <dbReference type="SAM" id="MobiDB-lite"/>
    </source>
</evidence>
<keyword evidence="2" id="KW-0812">Transmembrane</keyword>
<feature type="signal peptide" evidence="3">
    <location>
        <begin position="1"/>
        <end position="18"/>
    </location>
</feature>
<dbReference type="Gene3D" id="2.60.40.10">
    <property type="entry name" value="Immunoglobulins"/>
    <property type="match status" value="1"/>
</dbReference>
<name>A0A6G1Q6A3_CHAAH</name>
<dbReference type="Proteomes" id="UP000503349">
    <property type="component" value="Chromosome 13"/>
</dbReference>
<feature type="transmembrane region" description="Helical" evidence="2">
    <location>
        <begin position="160"/>
        <end position="179"/>
    </location>
</feature>